<dbReference type="GO" id="GO:0005829">
    <property type="term" value="C:cytosol"/>
    <property type="evidence" value="ECO:0007669"/>
    <property type="project" value="TreeGrafter"/>
</dbReference>
<dbReference type="EMBL" id="MN740297">
    <property type="protein sequence ID" value="QHT98844.1"/>
    <property type="molecule type" value="Genomic_DNA"/>
</dbReference>
<dbReference type="InterPro" id="IPR027417">
    <property type="entry name" value="P-loop_NTPase"/>
</dbReference>
<dbReference type="GO" id="GO:0140664">
    <property type="term" value="F:ATP-dependent DNA damage sensor activity"/>
    <property type="evidence" value="ECO:0007669"/>
    <property type="project" value="InterPro"/>
</dbReference>
<keyword evidence="4" id="KW-1133">Transmembrane helix</keyword>
<organism evidence="6">
    <name type="scientific">viral metagenome</name>
    <dbReference type="NCBI Taxonomy" id="1070528"/>
    <lineage>
        <taxon>unclassified sequences</taxon>
        <taxon>metagenomes</taxon>
        <taxon>organismal metagenomes</taxon>
    </lineage>
</organism>
<evidence type="ECO:0000259" key="5">
    <source>
        <dbReference type="SMART" id="SM00534"/>
    </source>
</evidence>
<reference evidence="6" key="1">
    <citation type="journal article" date="2020" name="Nature">
        <title>Giant virus diversity and host interactions through global metagenomics.</title>
        <authorList>
            <person name="Schulz F."/>
            <person name="Roux S."/>
            <person name="Paez-Espino D."/>
            <person name="Jungbluth S."/>
            <person name="Walsh D.A."/>
            <person name="Denef V.J."/>
            <person name="McMahon K.D."/>
            <person name="Konstantinidis K.T."/>
            <person name="Eloe-Fadrosh E.A."/>
            <person name="Kyrpides N.C."/>
            <person name="Woyke T."/>
        </authorList>
    </citation>
    <scope>NUCLEOTIDE SEQUENCE</scope>
    <source>
        <strain evidence="6">GVMAG-M-3300025695-21</strain>
    </source>
</reference>
<dbReference type="Gene3D" id="3.40.50.300">
    <property type="entry name" value="P-loop containing nucleotide triphosphate hydrolases"/>
    <property type="match status" value="1"/>
</dbReference>
<name>A0A6C0IZQ1_9ZZZZ</name>
<proteinExistence type="predicted"/>
<dbReference type="GO" id="GO:0006298">
    <property type="term" value="P:mismatch repair"/>
    <property type="evidence" value="ECO:0007669"/>
    <property type="project" value="InterPro"/>
</dbReference>
<keyword evidence="4" id="KW-0812">Transmembrane</keyword>
<evidence type="ECO:0000256" key="2">
    <source>
        <dbReference type="ARBA" id="ARBA00022840"/>
    </source>
</evidence>
<evidence type="ECO:0000256" key="3">
    <source>
        <dbReference type="ARBA" id="ARBA00023125"/>
    </source>
</evidence>
<evidence type="ECO:0000256" key="4">
    <source>
        <dbReference type="SAM" id="Phobius"/>
    </source>
</evidence>
<dbReference type="InterPro" id="IPR000432">
    <property type="entry name" value="DNA_mismatch_repair_MutS_C"/>
</dbReference>
<dbReference type="SMART" id="SM00534">
    <property type="entry name" value="MUTSac"/>
    <property type="match status" value="1"/>
</dbReference>
<accession>A0A6C0IZQ1</accession>
<dbReference type="GO" id="GO:0030983">
    <property type="term" value="F:mismatched DNA binding"/>
    <property type="evidence" value="ECO:0007669"/>
    <property type="project" value="InterPro"/>
</dbReference>
<dbReference type="PANTHER" id="PTHR11361">
    <property type="entry name" value="DNA MISMATCH REPAIR PROTEIN MUTS FAMILY MEMBER"/>
    <property type="match status" value="1"/>
</dbReference>
<feature type="transmembrane region" description="Helical" evidence="4">
    <location>
        <begin position="151"/>
        <end position="173"/>
    </location>
</feature>
<dbReference type="PANTHER" id="PTHR11361:SF99">
    <property type="entry name" value="DNA MISMATCH REPAIR PROTEIN"/>
    <property type="match status" value="1"/>
</dbReference>
<evidence type="ECO:0000313" key="6">
    <source>
        <dbReference type="EMBL" id="QHT98844.1"/>
    </source>
</evidence>
<keyword evidence="2" id="KW-0067">ATP-binding</keyword>
<dbReference type="SUPFAM" id="SSF52540">
    <property type="entry name" value="P-loop containing nucleoside triphosphate hydrolases"/>
    <property type="match status" value="1"/>
</dbReference>
<sequence>MDEDIVNELNNFLNFDIANKDVILNNLIKDDIIKFKQDKVDITDDIYKDTNIDKWCEKMPILHGGKIFMNKLIKNPIKNKTILKSRQDVNIYHDLDIELLKEHENDVLWVFKIASEITDNSAINILFPSTFIINYINYIEPLLDFYHLYKIVLIPITSILYPISTFLAPYYYLNQYMKLNISFEQYLNIFIELLKFSVQSTGNFKADLIKFVTIFLYVAIYLYNMYQTYEMAAMLYDIKYKLHSKMEGLISFINHSKNILASVSDKIIEPYFNLEFFKGDISITNSMTDIYRLWKGDSSLKNNIISLLNTIYAIDVIESICKLKNNTTEWSICNYDTDNTIILDAKNPLLSDCNIMQVENPVNLNKNIIITGPNAGGKTTYVKTILTNIILSHTFGICYSLKSDIVLYDTIYSFMRLTDILGSKSYFEVEVEYCSKMIKNANELYKNNKKGLFLMDEPMHSTPPIEGMSTAYAVAEHLSKLEGIKLLITTHFHKLVILEDIYPDKFINISVDAIKKEDGFFFPYKIKKGYSYQCIAIELLNNKHFPETVIESAINMKNKICNEIIK</sequence>
<keyword evidence="4" id="KW-0472">Membrane</keyword>
<dbReference type="GO" id="GO:0005524">
    <property type="term" value="F:ATP binding"/>
    <property type="evidence" value="ECO:0007669"/>
    <property type="project" value="UniProtKB-KW"/>
</dbReference>
<protein>
    <recommendedName>
        <fullName evidence="5">DNA mismatch repair proteins mutS family domain-containing protein</fullName>
    </recommendedName>
</protein>
<dbReference type="Pfam" id="PF00488">
    <property type="entry name" value="MutS_V"/>
    <property type="match status" value="1"/>
</dbReference>
<keyword evidence="1" id="KW-0547">Nucleotide-binding</keyword>
<dbReference type="AlphaFoldDB" id="A0A6C0IZQ1"/>
<feature type="transmembrane region" description="Helical" evidence="4">
    <location>
        <begin position="208"/>
        <end position="226"/>
    </location>
</feature>
<evidence type="ECO:0000256" key="1">
    <source>
        <dbReference type="ARBA" id="ARBA00022741"/>
    </source>
</evidence>
<dbReference type="InterPro" id="IPR045076">
    <property type="entry name" value="MutS"/>
</dbReference>
<feature type="domain" description="DNA mismatch repair proteins mutS family" evidence="5">
    <location>
        <begin position="365"/>
        <end position="558"/>
    </location>
</feature>
<keyword evidence="3" id="KW-0238">DNA-binding</keyword>